<evidence type="ECO:0000313" key="2">
    <source>
        <dbReference type="Ensembl" id="ENSFCTP00005023948.1"/>
    </source>
</evidence>
<feature type="transmembrane region" description="Helical" evidence="1">
    <location>
        <begin position="111"/>
        <end position="132"/>
    </location>
</feature>
<reference evidence="2" key="4">
    <citation type="submission" date="2025-05" db="UniProtKB">
        <authorList>
            <consortium name="Ensembl"/>
        </authorList>
    </citation>
    <scope>IDENTIFICATION</scope>
    <source>
        <strain evidence="2">breed Abyssinian</strain>
    </source>
</reference>
<feature type="transmembrane region" description="Helical" evidence="1">
    <location>
        <begin position="12"/>
        <end position="36"/>
    </location>
</feature>
<organism evidence="2 3">
    <name type="scientific">Felis catus</name>
    <name type="common">Cat</name>
    <name type="synonym">Felis silvestris catus</name>
    <dbReference type="NCBI Taxonomy" id="9685"/>
    <lineage>
        <taxon>Eukaryota</taxon>
        <taxon>Metazoa</taxon>
        <taxon>Chordata</taxon>
        <taxon>Craniata</taxon>
        <taxon>Vertebrata</taxon>
        <taxon>Euteleostomi</taxon>
        <taxon>Mammalia</taxon>
        <taxon>Eutheria</taxon>
        <taxon>Laurasiatheria</taxon>
        <taxon>Carnivora</taxon>
        <taxon>Feliformia</taxon>
        <taxon>Felidae</taxon>
        <taxon>Felinae</taxon>
        <taxon>Felis</taxon>
    </lineage>
</organism>
<evidence type="ECO:0000256" key="1">
    <source>
        <dbReference type="SAM" id="Phobius"/>
    </source>
</evidence>
<evidence type="ECO:0008006" key="4">
    <source>
        <dbReference type="Google" id="ProtNLM"/>
    </source>
</evidence>
<feature type="transmembrane region" description="Helical" evidence="1">
    <location>
        <begin position="72"/>
        <end position="91"/>
    </location>
</feature>
<reference evidence="2" key="1">
    <citation type="journal article" date="2007" name="Genome Res.">
        <title>Initial sequence and comparative analysis of the cat genome.</title>
        <authorList>
            <person name="Pontius J.U."/>
            <person name="Mullikin J.C."/>
            <person name="Smith D.R."/>
            <person name="Lindblad-Toh K."/>
            <person name="Gnerre S."/>
            <person name="Clamp M."/>
            <person name="Chang J."/>
            <person name="Stephens R."/>
            <person name="Neelam B."/>
            <person name="Volfovsky N."/>
            <person name="Schaffer A.A."/>
            <person name="Agarwala R."/>
            <person name="Narfstrom K."/>
            <person name="Murphy W.J."/>
            <person name="Giger U."/>
            <person name="Roca A.L."/>
            <person name="Antunes A."/>
            <person name="Menotti-Raymond M."/>
            <person name="Yuhki N."/>
            <person name="Pecon-Slattery J."/>
            <person name="Johnson W.E."/>
            <person name="Bourque G."/>
            <person name="Tesler G."/>
            <person name="O'Brien S.J."/>
        </authorList>
    </citation>
    <scope>NUCLEOTIDE SEQUENCE [LARGE SCALE GENOMIC DNA]</scope>
    <source>
        <strain evidence="2">Abyssinian</strain>
    </source>
</reference>
<protein>
    <recommendedName>
        <fullName evidence="4">G-protein coupled receptors family 1 profile domain-containing protein</fullName>
    </recommendedName>
</protein>
<reference evidence="2" key="2">
    <citation type="submission" date="2011-09" db="EMBL/GenBank/DDBJ databases">
        <title>Sequence assembly of the Felis catus genome version 6.2.</title>
        <authorList>
            <person name="Hillier L.W."/>
            <person name="Warren W."/>
            <person name="Obrien S."/>
            <person name="Wilson R.K."/>
        </authorList>
    </citation>
    <scope>NUCLEOTIDE SEQUENCE [LARGE SCALE GENOMIC DNA]</scope>
    <source>
        <strain evidence="2">Abyssinian</strain>
    </source>
</reference>
<dbReference type="Ensembl" id="ENSFCTT00005034919.1">
    <property type="protein sequence ID" value="ENSFCTP00005023870.1"/>
    <property type="gene ID" value="ENSFCTG00005012302.1"/>
</dbReference>
<keyword evidence="3" id="KW-1185">Reference proteome</keyword>
<sequence length="139" mass="15575">MCSIPVKNAIGILTGIAPNLYIALGSMDVLTILILPAHEHRISFHLFVSSSTSLVIVFQFSVHRCFISLVKFIPRYLILFDASVNMIVLSISLSDSSLLVYTNGTDFCLLILYPSVSLKFEFSFYDLLFISFESKKGMH</sequence>
<dbReference type="Ensembl" id="ENSFCTT00005035011.1">
    <property type="protein sequence ID" value="ENSFCTP00005023948.1"/>
    <property type="gene ID" value="ENSFCTG00005012302.1"/>
</dbReference>
<reference evidence="3" key="3">
    <citation type="submission" date="2021-02" db="EMBL/GenBank/DDBJ databases">
        <title>Safari Cat Assemblies.</title>
        <authorList>
            <person name="Bredemeyer K.R."/>
            <person name="Murphy W.J."/>
        </authorList>
    </citation>
    <scope>NUCLEOTIDE SEQUENCE [LARGE SCALE GENOMIC DNA]</scope>
</reference>
<name>A0ABI7XN74_FELCA</name>
<dbReference type="GeneTree" id="ENSGT01150000287054"/>
<feature type="transmembrane region" description="Helical" evidence="1">
    <location>
        <begin position="42"/>
        <end position="60"/>
    </location>
</feature>
<evidence type="ECO:0000313" key="3">
    <source>
        <dbReference type="Proteomes" id="UP000823872"/>
    </source>
</evidence>
<dbReference type="Proteomes" id="UP000823872">
    <property type="component" value="Chromosome B2"/>
</dbReference>
<keyword evidence="1" id="KW-0472">Membrane</keyword>
<keyword evidence="1" id="KW-1133">Transmembrane helix</keyword>
<dbReference type="Ensembl" id="ENSFCTT00005034897.1">
    <property type="protein sequence ID" value="ENSFCTP00005023850.1"/>
    <property type="gene ID" value="ENSFCTG00005012302.1"/>
</dbReference>
<accession>A0ABI7XN74</accession>
<proteinExistence type="predicted"/>
<keyword evidence="1" id="KW-0812">Transmembrane</keyword>